<evidence type="ECO:0000313" key="2">
    <source>
        <dbReference type="Proteomes" id="UP000265955"/>
    </source>
</evidence>
<organism evidence="1 2">
    <name type="scientific">Noviherbaspirillum saxi</name>
    <dbReference type="NCBI Taxonomy" id="2320863"/>
    <lineage>
        <taxon>Bacteria</taxon>
        <taxon>Pseudomonadati</taxon>
        <taxon>Pseudomonadota</taxon>
        <taxon>Betaproteobacteria</taxon>
        <taxon>Burkholderiales</taxon>
        <taxon>Oxalobacteraceae</taxon>
        <taxon>Noviherbaspirillum</taxon>
    </lineage>
</organism>
<protein>
    <submittedName>
        <fullName evidence="1">DUF72 domain-containing protein</fullName>
    </submittedName>
</protein>
<keyword evidence="2" id="KW-1185">Reference proteome</keyword>
<comment type="caution">
    <text evidence="1">The sequence shown here is derived from an EMBL/GenBank/DDBJ whole genome shotgun (WGS) entry which is preliminary data.</text>
</comment>
<dbReference type="EMBL" id="QYUO01000001">
    <property type="protein sequence ID" value="RJF97611.1"/>
    <property type="molecule type" value="Genomic_DNA"/>
</dbReference>
<proteinExistence type="predicted"/>
<gene>
    <name evidence="1" type="ORF">D3871_03025</name>
</gene>
<name>A0A3A3FTV6_9BURK</name>
<sequence>MQNNSSSSLFIGCAGWSVPSAAGAHFPADGSHLQRYAQVLNAVEINTSFYRPHRPVIYVRWRDSVPETFRFSAKVPKHITHELRLKEFREPLKRFIGEVRHLGNKLDCLLVQLPPRLSYNAGNARSFFVALREMVEVDVVCEPRHASWFTSAAADMLHEQDVSYVIADPRVTPVAIDSIAGHMPTIYLRLHGSPEMYYSSYSDASLEALAARIKTYLQEGSKVWCVFDNTANGAAVPNALFLLQALARTAGAGEPHAEVEDSTAAGALYNGHRAIGLGYHLR</sequence>
<dbReference type="InterPro" id="IPR002763">
    <property type="entry name" value="DUF72"/>
</dbReference>
<dbReference type="RefSeq" id="WP_119767559.1">
    <property type="nucleotide sequence ID" value="NZ_QYUO01000001.1"/>
</dbReference>
<accession>A0A3A3FTV6</accession>
<dbReference type="PANTHER" id="PTHR30348:SF14">
    <property type="entry name" value="BLR8050 PROTEIN"/>
    <property type="match status" value="1"/>
</dbReference>
<evidence type="ECO:0000313" key="1">
    <source>
        <dbReference type="EMBL" id="RJF97611.1"/>
    </source>
</evidence>
<dbReference type="InterPro" id="IPR036520">
    <property type="entry name" value="UPF0759_sf"/>
</dbReference>
<dbReference type="SUPFAM" id="SSF117396">
    <property type="entry name" value="TM1631-like"/>
    <property type="match status" value="1"/>
</dbReference>
<dbReference type="AlphaFoldDB" id="A0A3A3FTV6"/>
<dbReference type="Proteomes" id="UP000265955">
    <property type="component" value="Unassembled WGS sequence"/>
</dbReference>
<dbReference type="Pfam" id="PF01904">
    <property type="entry name" value="DUF72"/>
    <property type="match status" value="1"/>
</dbReference>
<dbReference type="Gene3D" id="3.20.20.410">
    <property type="entry name" value="Protein of unknown function UPF0759"/>
    <property type="match status" value="1"/>
</dbReference>
<reference evidence="2" key="1">
    <citation type="submission" date="2018-09" db="EMBL/GenBank/DDBJ databases">
        <authorList>
            <person name="Zhu H."/>
        </authorList>
    </citation>
    <scope>NUCLEOTIDE SEQUENCE [LARGE SCALE GENOMIC DNA]</scope>
    <source>
        <strain evidence="2">K1R23-30</strain>
    </source>
</reference>
<dbReference type="OrthoDB" id="9780310at2"/>
<dbReference type="PANTHER" id="PTHR30348">
    <property type="entry name" value="UNCHARACTERIZED PROTEIN YECE"/>
    <property type="match status" value="1"/>
</dbReference>